<dbReference type="InterPro" id="IPR001810">
    <property type="entry name" value="F-box_dom"/>
</dbReference>
<dbReference type="InParanoid" id="B9SXU2"/>
<accession>B9SXU2</accession>
<evidence type="ECO:0000259" key="1">
    <source>
        <dbReference type="PROSITE" id="PS50181"/>
    </source>
</evidence>
<dbReference type="Gene3D" id="3.80.10.10">
    <property type="entry name" value="Ribonuclease Inhibitor"/>
    <property type="match status" value="1"/>
</dbReference>
<dbReference type="AlphaFoldDB" id="B9SXU2"/>
<gene>
    <name evidence="2" type="ORF">RCOM_0877420</name>
</gene>
<dbReference type="InterPro" id="IPR032675">
    <property type="entry name" value="LRR_dom_sf"/>
</dbReference>
<dbReference type="Proteomes" id="UP000008311">
    <property type="component" value="Unassembled WGS sequence"/>
</dbReference>
<dbReference type="PANTHER" id="PTHR31639">
    <property type="entry name" value="F-BOX PROTEIN-LIKE"/>
    <property type="match status" value="1"/>
</dbReference>
<dbReference type="SUPFAM" id="SSF81383">
    <property type="entry name" value="F-box domain"/>
    <property type="match status" value="1"/>
</dbReference>
<dbReference type="SMART" id="SM00256">
    <property type="entry name" value="FBOX"/>
    <property type="match status" value="1"/>
</dbReference>
<dbReference type="Pfam" id="PF12937">
    <property type="entry name" value="F-box-like"/>
    <property type="match status" value="1"/>
</dbReference>
<feature type="domain" description="F-box" evidence="1">
    <location>
        <begin position="1"/>
        <end position="46"/>
    </location>
</feature>
<protein>
    <recommendedName>
        <fullName evidence="1">F-box domain-containing protein</fullName>
    </recommendedName>
</protein>
<evidence type="ECO:0000313" key="2">
    <source>
        <dbReference type="EMBL" id="EEF31579.1"/>
    </source>
</evidence>
<dbReference type="FunCoup" id="B9SXU2">
    <property type="interactions" value="289"/>
</dbReference>
<dbReference type="PANTHER" id="PTHR31639:SF42">
    <property type="entry name" value="OS02G0160200 PROTEIN"/>
    <property type="match status" value="1"/>
</dbReference>
<dbReference type="InterPro" id="IPR036047">
    <property type="entry name" value="F-box-like_dom_sf"/>
</dbReference>
<sequence length="428" mass="49554">MDNLPDNLVIYILSFLPVRDLTQCRAISNRFRVLADSFLDGRLRVNSRIIGEDPRVRRLFSNALDQLWTKLVQKKKMAIFHLLWDFSDLDLVYAEKNSIIRWVRTAVACNVRVMSIHLRSGSLPLPVCVYELESLEYLSLRKINLRNLHEIDARFSSLEVISLSWVTVSESPLLGQWITKNCPRLKELTVEYVDGVQILNLSSTSLEKLRIANWREDGLLQVTVSAERLKTMIFWFVNSANGRSTSLRIAAQNLESLSLGGEILDQYQLGNLNNLQEAYLYYTGYDPFQNTTARTVDQNLIEIVRGVSWTRRIISHEFFIKPLIERRLQQFLAIFVRAESLSVGIYSQNFPFRIITSLVEALFRNLRIINLTCSKIRMGQLGEINISPLMNPIDKKELSRMISVMMGNVRYITIDDNSDWHLTIRIYN</sequence>
<proteinExistence type="predicted"/>
<dbReference type="EMBL" id="EQ974233">
    <property type="protein sequence ID" value="EEF31579.1"/>
    <property type="molecule type" value="Genomic_DNA"/>
</dbReference>
<dbReference type="SUPFAM" id="SSF52047">
    <property type="entry name" value="RNI-like"/>
    <property type="match status" value="1"/>
</dbReference>
<keyword evidence="3" id="KW-1185">Reference proteome</keyword>
<evidence type="ECO:0000313" key="3">
    <source>
        <dbReference type="Proteomes" id="UP000008311"/>
    </source>
</evidence>
<reference evidence="3" key="1">
    <citation type="journal article" date="2010" name="Nat. Biotechnol.">
        <title>Draft genome sequence of the oilseed species Ricinus communis.</title>
        <authorList>
            <person name="Chan A.P."/>
            <person name="Crabtree J."/>
            <person name="Zhao Q."/>
            <person name="Lorenzi H."/>
            <person name="Orvis J."/>
            <person name="Puiu D."/>
            <person name="Melake-Berhan A."/>
            <person name="Jones K.M."/>
            <person name="Redman J."/>
            <person name="Chen G."/>
            <person name="Cahoon E.B."/>
            <person name="Gedil M."/>
            <person name="Stanke M."/>
            <person name="Haas B.J."/>
            <person name="Wortman J.R."/>
            <person name="Fraser-Liggett C.M."/>
            <person name="Ravel J."/>
            <person name="Rabinowicz P.D."/>
        </authorList>
    </citation>
    <scope>NUCLEOTIDE SEQUENCE [LARGE SCALE GENOMIC DNA]</scope>
    <source>
        <strain evidence="3">cv. Hale</strain>
    </source>
</reference>
<organism evidence="2 3">
    <name type="scientific">Ricinus communis</name>
    <name type="common">Castor bean</name>
    <dbReference type="NCBI Taxonomy" id="3988"/>
    <lineage>
        <taxon>Eukaryota</taxon>
        <taxon>Viridiplantae</taxon>
        <taxon>Streptophyta</taxon>
        <taxon>Embryophyta</taxon>
        <taxon>Tracheophyta</taxon>
        <taxon>Spermatophyta</taxon>
        <taxon>Magnoliopsida</taxon>
        <taxon>eudicotyledons</taxon>
        <taxon>Gunneridae</taxon>
        <taxon>Pentapetalae</taxon>
        <taxon>rosids</taxon>
        <taxon>fabids</taxon>
        <taxon>Malpighiales</taxon>
        <taxon>Euphorbiaceae</taxon>
        <taxon>Acalyphoideae</taxon>
        <taxon>Acalypheae</taxon>
        <taxon>Ricinus</taxon>
    </lineage>
</organism>
<dbReference type="Gene3D" id="1.20.1280.50">
    <property type="match status" value="1"/>
</dbReference>
<dbReference type="PROSITE" id="PS50181">
    <property type="entry name" value="FBOX"/>
    <property type="match status" value="1"/>
</dbReference>
<name>B9SXU2_RICCO</name>